<evidence type="ECO:0000256" key="3">
    <source>
        <dbReference type="ARBA" id="ARBA00006006"/>
    </source>
</evidence>
<evidence type="ECO:0000256" key="6">
    <source>
        <dbReference type="ARBA" id="ARBA00022723"/>
    </source>
</evidence>
<feature type="region of interest" description="Disordered" evidence="12">
    <location>
        <begin position="564"/>
        <end position="594"/>
    </location>
</feature>
<dbReference type="Gene3D" id="2.60.40.1120">
    <property type="entry name" value="Carboxypeptidase-like, regulatory domain"/>
    <property type="match status" value="1"/>
</dbReference>
<feature type="compositionally biased region" description="Low complexity" evidence="12">
    <location>
        <begin position="31"/>
        <end position="46"/>
    </location>
</feature>
<protein>
    <submittedName>
        <fullName evidence="15">M36 family metallopeptidase</fullName>
    </submittedName>
</protein>
<comment type="cofactor">
    <cofactor evidence="1">
        <name>Zn(2+)</name>
        <dbReference type="ChEBI" id="CHEBI:29105"/>
    </cofactor>
</comment>
<organism evidence="15 16">
    <name type="scientific">Streptomyces niveiscabiei</name>
    <dbReference type="NCBI Taxonomy" id="164115"/>
    <lineage>
        <taxon>Bacteria</taxon>
        <taxon>Bacillati</taxon>
        <taxon>Actinomycetota</taxon>
        <taxon>Actinomycetes</taxon>
        <taxon>Kitasatosporales</taxon>
        <taxon>Streptomycetaceae</taxon>
        <taxon>Streptomyces</taxon>
    </lineage>
</organism>
<comment type="subcellular location">
    <subcellularLocation>
        <location evidence="2">Secreted</location>
    </subcellularLocation>
</comment>
<comment type="similarity">
    <text evidence="3">Belongs to the peptidase M36 family.</text>
</comment>
<keyword evidence="16" id="KW-1185">Reference proteome</keyword>
<dbReference type="Gene3D" id="2.60.120.260">
    <property type="entry name" value="Galactose-binding domain-like"/>
    <property type="match status" value="1"/>
</dbReference>
<name>A0ABW9HHR8_9ACTN</name>
<feature type="domain" description="FTP" evidence="14">
    <location>
        <begin position="139"/>
        <end position="186"/>
    </location>
</feature>
<dbReference type="SUPFAM" id="SSF49785">
    <property type="entry name" value="Galactose-binding domain-like"/>
    <property type="match status" value="1"/>
</dbReference>
<keyword evidence="5" id="KW-0645">Protease</keyword>
<dbReference type="SUPFAM" id="SSF49452">
    <property type="entry name" value="Starch-binding domain-like"/>
    <property type="match status" value="1"/>
</dbReference>
<keyword evidence="6" id="KW-0479">Metal-binding</keyword>
<dbReference type="InterPro" id="IPR013784">
    <property type="entry name" value="Carb-bd-like_fold"/>
</dbReference>
<dbReference type="SUPFAM" id="SSF55486">
    <property type="entry name" value="Metalloproteases ('zincins'), catalytic domain"/>
    <property type="match status" value="1"/>
</dbReference>
<dbReference type="EMBL" id="JBJVNI010000001">
    <property type="protein sequence ID" value="MFM9607231.1"/>
    <property type="molecule type" value="Genomic_DNA"/>
</dbReference>
<evidence type="ECO:0000313" key="15">
    <source>
        <dbReference type="EMBL" id="MFM9607231.1"/>
    </source>
</evidence>
<keyword evidence="9" id="KW-0862">Zinc</keyword>
<evidence type="ECO:0000256" key="4">
    <source>
        <dbReference type="ARBA" id="ARBA00022525"/>
    </source>
</evidence>
<dbReference type="RefSeq" id="WP_409120029.1">
    <property type="nucleotide sequence ID" value="NZ_JBJVNI010000001.1"/>
</dbReference>
<keyword evidence="11" id="KW-0865">Zymogen</keyword>
<evidence type="ECO:0000256" key="2">
    <source>
        <dbReference type="ARBA" id="ARBA00004613"/>
    </source>
</evidence>
<dbReference type="InterPro" id="IPR011096">
    <property type="entry name" value="FTP_domain"/>
</dbReference>
<dbReference type="InterPro" id="IPR050371">
    <property type="entry name" value="Fungal_virulence_M36"/>
</dbReference>
<keyword evidence="10" id="KW-0482">Metalloprotease</keyword>
<dbReference type="Proteomes" id="UP001631957">
    <property type="component" value="Unassembled WGS sequence"/>
</dbReference>
<accession>A0ABW9HHR8</accession>
<dbReference type="Gene3D" id="3.10.450.490">
    <property type="match status" value="1"/>
</dbReference>
<evidence type="ECO:0000256" key="9">
    <source>
        <dbReference type="ARBA" id="ARBA00022833"/>
    </source>
</evidence>
<gene>
    <name evidence="15" type="ORF">ACKI18_00740</name>
</gene>
<feature type="chain" id="PRO_5046521018" evidence="13">
    <location>
        <begin position="34"/>
        <end position="972"/>
    </location>
</feature>
<dbReference type="InterPro" id="IPR008979">
    <property type="entry name" value="Galactose-bd-like_sf"/>
</dbReference>
<evidence type="ECO:0000256" key="1">
    <source>
        <dbReference type="ARBA" id="ARBA00001947"/>
    </source>
</evidence>
<keyword evidence="7 13" id="KW-0732">Signal</keyword>
<dbReference type="InterPro" id="IPR001842">
    <property type="entry name" value="Peptidase_M36"/>
</dbReference>
<reference evidence="15 16" key="1">
    <citation type="submission" date="2024-12" db="EMBL/GenBank/DDBJ databases">
        <title>Forecasting of Potato common scab and diversities of Pathogenic streptomyces spp. in china.</title>
        <authorList>
            <person name="Handique U."/>
            <person name="Wu J."/>
        </authorList>
    </citation>
    <scope>NUCLEOTIDE SEQUENCE [LARGE SCALE GENOMIC DNA]</scope>
    <source>
        <strain evidence="15 16">ZRIMU1530</strain>
    </source>
</reference>
<dbReference type="Pfam" id="PF02128">
    <property type="entry name" value="Peptidase_M36"/>
    <property type="match status" value="1"/>
</dbReference>
<evidence type="ECO:0000256" key="13">
    <source>
        <dbReference type="SAM" id="SignalP"/>
    </source>
</evidence>
<dbReference type="Gene3D" id="3.10.170.10">
    <property type="match status" value="1"/>
</dbReference>
<dbReference type="Pfam" id="PF07504">
    <property type="entry name" value="FTP"/>
    <property type="match status" value="1"/>
</dbReference>
<evidence type="ECO:0000256" key="8">
    <source>
        <dbReference type="ARBA" id="ARBA00022801"/>
    </source>
</evidence>
<evidence type="ECO:0000256" key="11">
    <source>
        <dbReference type="ARBA" id="ARBA00023145"/>
    </source>
</evidence>
<keyword evidence="8" id="KW-0378">Hydrolase</keyword>
<evidence type="ECO:0000313" key="16">
    <source>
        <dbReference type="Proteomes" id="UP001631957"/>
    </source>
</evidence>
<sequence length="972" mass="100454">MTKASARRTRATLFAATAGLALTVTLLPGAASAAPEGPADPGGAPASLTPPVPSQQTLIRQDASLTQAEQRPGVRALVKQLGAQGVLELDPATGTARQVARTDGYLTPPSTAGAEAVARDYLRAHPDVFGLTADQVGALKLRKQYTDVAGIRHLSFVQVVDGVPVFGNGVKANVSRDGRLINVTGSPVRGLPASLAPAGLSAAQAERAAVRDVAGAWAVGTDDGTAKEVAFATGDGTVRRAWRTVTSPDGHGMWLHVVDADTGRVLHRQSLSSDLRASGASASVPGTGRPAPSAPRALPVAGQVLAWDHAPGDVRGGRQYPRDLTLRGWLPADAKTLSGPAAHVYSDVNDNNKADPGEEITPAADGTFAFPFKPFAADGCGTPVPCSWDAKTPYSWRTNREQNAAQVFYFMSTFQNHLQAAPIGFTRAAGNFDGRDGDAVETHTDDGAAVQDGLPDNGHVNNANMDTPPDGQPPTMQLYLTAPEDGYPIVQGNWGDDAATVYHEYTHGLSNRLVVDADGVSTLTGMQSGAMGEAWSDWYALDFLTSEGLRQDRRDVDGELALDPAGWIDQSPTRSQGLDCPVGSTSPRCPGDGTAGPGGYTYGDYGKIGNGPGVHADGEIWGETLWDLRTALGSTLTRSLVTRAMELSPADPSFLDQRNAILQADTVVNGGRAHDRIWTVFAGRGMGYFAASFTSADVKPDEDFSLPPGPDAPRRALAGTVTDSATGAPVAGVTVSVSGHASGFPGADLSAVTRADGTYSIPDVPEGTYRKVYASGGGYEPELRTVTLAGATAVDWRLRRDWAASSGGASVTDFSGPDFGDSGCGPGGLIDGSAAVWGSEAKGGTDGKGVDPVHTTVRLPAAVDITELRIDPTAGCGDDLTASLGDYRIETSVDGASWAVAAEGHFGPADTGRQNAVALAAGTGENVRHVRLTMLGNQAADRGVSCAADSGPSGCRYLDATELLVNGAPHGA</sequence>
<dbReference type="PANTHER" id="PTHR33478:SF1">
    <property type="entry name" value="EXTRACELLULAR METALLOPROTEINASE MEP"/>
    <property type="match status" value="1"/>
</dbReference>
<evidence type="ECO:0000256" key="12">
    <source>
        <dbReference type="SAM" id="MobiDB-lite"/>
    </source>
</evidence>
<feature type="signal peptide" evidence="13">
    <location>
        <begin position="1"/>
        <end position="33"/>
    </location>
</feature>
<proteinExistence type="inferred from homology"/>
<evidence type="ECO:0000256" key="10">
    <source>
        <dbReference type="ARBA" id="ARBA00023049"/>
    </source>
</evidence>
<feature type="region of interest" description="Disordered" evidence="12">
    <location>
        <begin position="31"/>
        <end position="55"/>
    </location>
</feature>
<feature type="region of interest" description="Disordered" evidence="12">
    <location>
        <begin position="272"/>
        <end position="295"/>
    </location>
</feature>
<dbReference type="PRINTS" id="PR00999">
    <property type="entry name" value="FUNGALYSIN"/>
</dbReference>
<keyword evidence="4" id="KW-0964">Secreted</keyword>
<dbReference type="PANTHER" id="PTHR33478">
    <property type="entry name" value="EXTRACELLULAR METALLOPROTEINASE MEP"/>
    <property type="match status" value="1"/>
</dbReference>
<dbReference type="Gene3D" id="1.10.390.10">
    <property type="entry name" value="Neutral Protease Domain 2"/>
    <property type="match status" value="1"/>
</dbReference>
<comment type="caution">
    <text evidence="15">The sequence shown here is derived from an EMBL/GenBank/DDBJ whole genome shotgun (WGS) entry which is preliminary data.</text>
</comment>
<evidence type="ECO:0000256" key="5">
    <source>
        <dbReference type="ARBA" id="ARBA00022670"/>
    </source>
</evidence>
<dbReference type="InterPro" id="IPR027268">
    <property type="entry name" value="Peptidase_M4/M1_CTD_sf"/>
</dbReference>
<dbReference type="Pfam" id="PF13620">
    <property type="entry name" value="CarboxypepD_reg"/>
    <property type="match status" value="1"/>
</dbReference>
<evidence type="ECO:0000259" key="14">
    <source>
        <dbReference type="Pfam" id="PF07504"/>
    </source>
</evidence>
<evidence type="ECO:0000256" key="7">
    <source>
        <dbReference type="ARBA" id="ARBA00022729"/>
    </source>
</evidence>